<name>A0A2P5IDB8_DIAHE</name>
<dbReference type="OrthoDB" id="192832at2759"/>
<keyword evidence="4" id="KW-1185">Reference proteome</keyword>
<proteinExistence type="predicted"/>
<evidence type="ECO:0000256" key="2">
    <source>
        <dbReference type="SAM" id="Phobius"/>
    </source>
</evidence>
<dbReference type="EMBL" id="MAVT02000047">
    <property type="protein sequence ID" value="POS80510.1"/>
    <property type="molecule type" value="Genomic_DNA"/>
</dbReference>
<protein>
    <submittedName>
        <fullName evidence="3">Uncharacterized protein</fullName>
    </submittedName>
</protein>
<keyword evidence="2" id="KW-0472">Membrane</keyword>
<evidence type="ECO:0000313" key="4">
    <source>
        <dbReference type="Proteomes" id="UP000094444"/>
    </source>
</evidence>
<sequence length="385" mass="42431">MARPPSSFYSQDDRAPTNLGYKPFEYWKGPKPVVWPAARRAPPLNSNSKNNNNHTHGRKLSGSRALARISAKVHPGGVTNSQRQFEPIQPSKLYSAQQFVASLQAARLADTKHDDRHSHVEYVGSRGAIGQFRAASGDVVESASPWDDADDKRRLKRLDAIQESSKGTADYKSPPPSLRVSHKELVSRSQSTRSSPPAYADLPPLNMTKKGWGSLPPRFYGDEQPDRWWDFKTWRRRTWAILVAIVVVIFIVIIVVVTMLQKNNAHPNYKRLVYTLSDEYSGSEFSSGLVRLGREARTHALRLRDMAGLCGSPTRSTGLPMASWDPSDGGDETGRGLQRLDAALHTSSGCSMDNYRRRMTGGLTHASCVLGGGSLPGLHGGLGVF</sequence>
<organism evidence="3 4">
    <name type="scientific">Diaporthe helianthi</name>
    <dbReference type="NCBI Taxonomy" id="158607"/>
    <lineage>
        <taxon>Eukaryota</taxon>
        <taxon>Fungi</taxon>
        <taxon>Dikarya</taxon>
        <taxon>Ascomycota</taxon>
        <taxon>Pezizomycotina</taxon>
        <taxon>Sordariomycetes</taxon>
        <taxon>Sordariomycetidae</taxon>
        <taxon>Diaporthales</taxon>
        <taxon>Diaporthaceae</taxon>
        <taxon>Diaporthe</taxon>
    </lineage>
</organism>
<gene>
    <name evidence="3" type="ORF">DHEL01_v201109</name>
</gene>
<dbReference type="InParanoid" id="A0A2P5IDB8"/>
<dbReference type="STRING" id="158607.A0A2P5IDB8"/>
<evidence type="ECO:0000313" key="3">
    <source>
        <dbReference type="EMBL" id="POS80510.1"/>
    </source>
</evidence>
<keyword evidence="2" id="KW-0812">Transmembrane</keyword>
<feature type="transmembrane region" description="Helical" evidence="2">
    <location>
        <begin position="239"/>
        <end position="260"/>
    </location>
</feature>
<feature type="compositionally biased region" description="Low complexity" evidence="1">
    <location>
        <begin position="38"/>
        <end position="53"/>
    </location>
</feature>
<reference evidence="3" key="1">
    <citation type="submission" date="2017-09" db="EMBL/GenBank/DDBJ databases">
        <title>Polyketide synthases of a Diaporthe helianthi virulent isolate.</title>
        <authorList>
            <person name="Baroncelli R."/>
        </authorList>
    </citation>
    <scope>NUCLEOTIDE SEQUENCE [LARGE SCALE GENOMIC DNA]</scope>
    <source>
        <strain evidence="3">7/96</strain>
    </source>
</reference>
<dbReference type="Proteomes" id="UP000094444">
    <property type="component" value="Unassembled WGS sequence"/>
</dbReference>
<feature type="region of interest" description="Disordered" evidence="1">
    <location>
        <begin position="312"/>
        <end position="332"/>
    </location>
</feature>
<dbReference type="AlphaFoldDB" id="A0A2P5IDB8"/>
<comment type="caution">
    <text evidence="3">The sequence shown here is derived from an EMBL/GenBank/DDBJ whole genome shotgun (WGS) entry which is preliminary data.</text>
</comment>
<feature type="region of interest" description="Disordered" evidence="1">
    <location>
        <begin position="38"/>
        <end position="63"/>
    </location>
</feature>
<feature type="region of interest" description="Disordered" evidence="1">
    <location>
        <begin position="163"/>
        <end position="205"/>
    </location>
</feature>
<evidence type="ECO:0000256" key="1">
    <source>
        <dbReference type="SAM" id="MobiDB-lite"/>
    </source>
</evidence>
<accession>A0A2P5IDB8</accession>
<keyword evidence="2" id="KW-1133">Transmembrane helix</keyword>